<dbReference type="InterPro" id="IPR050180">
    <property type="entry name" value="RNR_Ribonuclease"/>
</dbReference>
<comment type="subcellular location">
    <subcellularLocation>
        <location evidence="2 8">Cytoplasm</location>
    </subcellularLocation>
</comment>
<dbReference type="InterPro" id="IPR013223">
    <property type="entry name" value="RNase_B_OB_dom"/>
</dbReference>
<dbReference type="InterPro" id="IPR011805">
    <property type="entry name" value="RNase_R"/>
</dbReference>
<dbReference type="GO" id="GO:0005829">
    <property type="term" value="C:cytosol"/>
    <property type="evidence" value="ECO:0007669"/>
    <property type="project" value="TreeGrafter"/>
</dbReference>
<evidence type="ECO:0000256" key="6">
    <source>
        <dbReference type="ARBA" id="ARBA00022839"/>
    </source>
</evidence>
<evidence type="ECO:0000313" key="10">
    <source>
        <dbReference type="EMBL" id="OGI87774.1"/>
    </source>
</evidence>
<dbReference type="EC" id="3.1.13.1" evidence="8"/>
<dbReference type="Proteomes" id="UP000185809">
    <property type="component" value="Unassembled WGS sequence"/>
</dbReference>
<name>A0A1F6X0Z4_9BACT</name>
<sequence>MKRKTRPKRKTIRESKYLEGTLFLTSKGVGYVEVDQLEDDIEIAPNLLNTALHKDKVKILLHSKKGGRRKSGEIIEITKRSNVGFAGVLEKKNGNFFLIPNNQKMYANIFIPVDKLKKGKIGDLIFGKIVDWKPNRYPIGEIIKILGKPQENEAEMQAIALEKGFSEQFPIPVEESVNLIFQQSQNTSQTEIEIGKRKDFRKTLTFTIDPDDAKDFDDALSFKELEKNKYEIGIHIADVSYYVKADSVLDKEALKRATSVYLVDRTIPMLPEVLSNDLCSLKPNEDRLTFGAVFILDSTGNILEKWFGKTIIHSQKRFTYKEAQKNLNEKIGKFYRELDIINKLAKKLREKRFNEGSIDLDKEEVGFTLDKKGVPIKIEKKVRGDTNKLIEEFMLLANRKVAECFVDKKNQKNLFVYRIHDKPNKEKMNELADFLRGFGYKFKMINGMIPSKEINNILKSLNNKPEADAIQTIIIRSMAKAIYSTKNIGHYGLAFNHYTHFTSPIRRYPDIIVHRLLNNYLEGKRLNKEDWKYYEKISNISSEREKEAQEAQWASIKYKQVEYMSYHLGKVFNGVITSITNWGIYVEEKETKCEGMVKLRNIDEKKYKIGSQVKIKVIATDLKRRIIDYNFV</sequence>
<dbReference type="InterPro" id="IPR001900">
    <property type="entry name" value="RNase_II/R"/>
</dbReference>
<dbReference type="GO" id="GO:0008859">
    <property type="term" value="F:exoribonuclease II activity"/>
    <property type="evidence" value="ECO:0007669"/>
    <property type="project" value="UniProtKB-UniRule"/>
</dbReference>
<comment type="function">
    <text evidence="8">3'-5' exoribonuclease that releases 5'-nucleoside monophosphates and is involved in maturation of structured RNAs.</text>
</comment>
<dbReference type="HAMAP" id="MF_01895">
    <property type="entry name" value="RNase_R"/>
    <property type="match status" value="1"/>
</dbReference>
<dbReference type="InterPro" id="IPR003029">
    <property type="entry name" value="S1_domain"/>
</dbReference>
<accession>A0A1F6X0Z4</accession>
<organism evidence="10 11">
    <name type="scientific">Candidatus Nomurabacteria bacterium RIFCSPLOWO2_01_FULL_33_24</name>
    <dbReference type="NCBI Taxonomy" id="1801765"/>
    <lineage>
        <taxon>Bacteria</taxon>
        <taxon>Candidatus Nomuraibacteriota</taxon>
    </lineage>
</organism>
<evidence type="ECO:0000256" key="3">
    <source>
        <dbReference type="ARBA" id="ARBA00022490"/>
    </source>
</evidence>
<dbReference type="SUPFAM" id="SSF50249">
    <property type="entry name" value="Nucleic acid-binding proteins"/>
    <property type="match status" value="4"/>
</dbReference>
<dbReference type="AlphaFoldDB" id="A0A1F6X0Z4"/>
<dbReference type="PANTHER" id="PTHR23355">
    <property type="entry name" value="RIBONUCLEASE"/>
    <property type="match status" value="1"/>
</dbReference>
<gene>
    <name evidence="8" type="primary">rnr</name>
    <name evidence="10" type="ORF">A2995_00650</name>
</gene>
<dbReference type="GO" id="GO:0006402">
    <property type="term" value="P:mRNA catabolic process"/>
    <property type="evidence" value="ECO:0007669"/>
    <property type="project" value="TreeGrafter"/>
</dbReference>
<keyword evidence="6 8" id="KW-0269">Exonuclease</keyword>
<evidence type="ECO:0000256" key="1">
    <source>
        <dbReference type="ARBA" id="ARBA00001849"/>
    </source>
</evidence>
<keyword evidence="5 8" id="KW-0378">Hydrolase</keyword>
<dbReference type="NCBIfam" id="TIGR00358">
    <property type="entry name" value="3_prime_RNase"/>
    <property type="match status" value="1"/>
</dbReference>
<protein>
    <recommendedName>
        <fullName evidence="8">Ribonuclease R</fullName>
        <shortName evidence="8">RNase R</shortName>
        <ecNumber evidence="8">3.1.13.1</ecNumber>
    </recommendedName>
</protein>
<dbReference type="Gene3D" id="2.40.50.140">
    <property type="entry name" value="Nucleic acid-binding proteins"/>
    <property type="match status" value="2"/>
</dbReference>
<dbReference type="InterPro" id="IPR004476">
    <property type="entry name" value="RNase_II/RNase_R"/>
</dbReference>
<evidence type="ECO:0000256" key="4">
    <source>
        <dbReference type="ARBA" id="ARBA00022722"/>
    </source>
</evidence>
<keyword evidence="7 8" id="KW-0694">RNA-binding</keyword>
<dbReference type="SMART" id="SM00955">
    <property type="entry name" value="RNB"/>
    <property type="match status" value="1"/>
</dbReference>
<dbReference type="Pfam" id="PF00773">
    <property type="entry name" value="RNB"/>
    <property type="match status" value="1"/>
</dbReference>
<evidence type="ECO:0000259" key="9">
    <source>
        <dbReference type="PROSITE" id="PS50126"/>
    </source>
</evidence>
<proteinExistence type="inferred from homology"/>
<evidence type="ECO:0000256" key="5">
    <source>
        <dbReference type="ARBA" id="ARBA00022801"/>
    </source>
</evidence>
<dbReference type="InterPro" id="IPR012340">
    <property type="entry name" value="NA-bd_OB-fold"/>
</dbReference>
<dbReference type="Pfam" id="PF08206">
    <property type="entry name" value="OB_RNB"/>
    <property type="match status" value="1"/>
</dbReference>
<evidence type="ECO:0000256" key="7">
    <source>
        <dbReference type="ARBA" id="ARBA00022884"/>
    </source>
</evidence>
<evidence type="ECO:0000256" key="8">
    <source>
        <dbReference type="HAMAP-Rule" id="MF_01895"/>
    </source>
</evidence>
<dbReference type="PROSITE" id="PS01175">
    <property type="entry name" value="RIBONUCLEASE_II"/>
    <property type="match status" value="1"/>
</dbReference>
<dbReference type="NCBIfam" id="TIGR02063">
    <property type="entry name" value="RNase_R"/>
    <property type="match status" value="1"/>
</dbReference>
<dbReference type="EMBL" id="MFUP01000008">
    <property type="protein sequence ID" value="OGI87774.1"/>
    <property type="molecule type" value="Genomic_DNA"/>
</dbReference>
<reference evidence="10 11" key="1">
    <citation type="journal article" date="2016" name="Nat. Commun.">
        <title>Thousands of microbial genomes shed light on interconnected biogeochemical processes in an aquifer system.</title>
        <authorList>
            <person name="Anantharaman K."/>
            <person name="Brown C.T."/>
            <person name="Hug L.A."/>
            <person name="Sharon I."/>
            <person name="Castelle C.J."/>
            <person name="Probst A.J."/>
            <person name="Thomas B.C."/>
            <person name="Singh A."/>
            <person name="Wilkins M.J."/>
            <person name="Karaoz U."/>
            <person name="Brodie E.L."/>
            <person name="Williams K.H."/>
            <person name="Hubbard S.S."/>
            <person name="Banfield J.F."/>
        </authorList>
    </citation>
    <scope>NUCLEOTIDE SEQUENCE [LARGE SCALE GENOMIC DNA]</scope>
</reference>
<dbReference type="PROSITE" id="PS50126">
    <property type="entry name" value="S1"/>
    <property type="match status" value="1"/>
</dbReference>
<evidence type="ECO:0000256" key="2">
    <source>
        <dbReference type="ARBA" id="ARBA00004496"/>
    </source>
</evidence>
<dbReference type="Pfam" id="PF17876">
    <property type="entry name" value="CSD2"/>
    <property type="match status" value="1"/>
</dbReference>
<comment type="catalytic activity">
    <reaction evidence="1 8">
        <text>Exonucleolytic cleavage in the 3'- to 5'-direction to yield nucleoside 5'-phosphates.</text>
        <dbReference type="EC" id="3.1.13.1"/>
    </reaction>
</comment>
<keyword evidence="4 8" id="KW-0540">Nuclease</keyword>
<dbReference type="GO" id="GO:0003723">
    <property type="term" value="F:RNA binding"/>
    <property type="evidence" value="ECO:0007669"/>
    <property type="project" value="UniProtKB-UniRule"/>
</dbReference>
<evidence type="ECO:0000313" key="11">
    <source>
        <dbReference type="Proteomes" id="UP000185809"/>
    </source>
</evidence>
<dbReference type="Pfam" id="PF00575">
    <property type="entry name" value="S1"/>
    <property type="match status" value="1"/>
</dbReference>
<dbReference type="InterPro" id="IPR022966">
    <property type="entry name" value="RNase_II/R_CS"/>
</dbReference>
<comment type="similarity">
    <text evidence="8">Belongs to the RNR ribonuclease family. RNase R subfamily.</text>
</comment>
<dbReference type="InterPro" id="IPR040476">
    <property type="entry name" value="CSD2"/>
</dbReference>
<feature type="domain" description="S1 motif" evidence="9">
    <location>
        <begin position="569"/>
        <end position="632"/>
    </location>
</feature>
<dbReference type="SMART" id="SM00316">
    <property type="entry name" value="S1"/>
    <property type="match status" value="1"/>
</dbReference>
<keyword evidence="3 8" id="KW-0963">Cytoplasm</keyword>
<comment type="caution">
    <text evidence="10">The sequence shown here is derived from an EMBL/GenBank/DDBJ whole genome shotgun (WGS) entry which is preliminary data.</text>
</comment>
<dbReference type="PANTHER" id="PTHR23355:SF9">
    <property type="entry name" value="DIS3-LIKE EXONUCLEASE 2"/>
    <property type="match status" value="1"/>
</dbReference>